<keyword evidence="3" id="KW-1185">Reference proteome</keyword>
<dbReference type="InterPro" id="IPR038162">
    <property type="entry name" value="SoxY_sf"/>
</dbReference>
<gene>
    <name evidence="2" type="ORF">MW290_00230</name>
</gene>
<evidence type="ECO:0000259" key="1">
    <source>
        <dbReference type="Pfam" id="PF13501"/>
    </source>
</evidence>
<evidence type="ECO:0000313" key="3">
    <source>
        <dbReference type="Proteomes" id="UP001056201"/>
    </source>
</evidence>
<protein>
    <submittedName>
        <fullName evidence="2">Thiosulfate oxidation carrier protein SoxY</fullName>
    </submittedName>
</protein>
<dbReference type="RefSeq" id="WP_250195353.1">
    <property type="nucleotide sequence ID" value="NZ_CP097635.1"/>
</dbReference>
<dbReference type="Proteomes" id="UP001056201">
    <property type="component" value="Chromosome 1"/>
</dbReference>
<proteinExistence type="predicted"/>
<accession>A0ABY4S120</accession>
<evidence type="ECO:0000313" key="2">
    <source>
        <dbReference type="EMBL" id="URI07088.1"/>
    </source>
</evidence>
<dbReference type="Pfam" id="PF13501">
    <property type="entry name" value="SoxY"/>
    <property type="match status" value="1"/>
</dbReference>
<feature type="domain" description="Ig-like SoxY" evidence="1">
    <location>
        <begin position="66"/>
        <end position="168"/>
    </location>
</feature>
<dbReference type="Gene3D" id="2.60.40.2470">
    <property type="entry name" value="SoxY domain"/>
    <property type="match status" value="1"/>
</dbReference>
<reference evidence="2" key="1">
    <citation type="submission" date="2022-05" db="EMBL/GenBank/DDBJ databases">
        <title>An RpoN-dependent PEP-CTERM gene is involved in floc formation of an Aquincola tertiaricarbonis strain.</title>
        <authorList>
            <person name="Qiu D."/>
            <person name="Xia M."/>
        </authorList>
    </citation>
    <scope>NUCLEOTIDE SEQUENCE</scope>
    <source>
        <strain evidence="2">RN12</strain>
    </source>
</reference>
<name>A0ABY4S120_AQUTE</name>
<sequence>MPPLVPTPPPRRVLLLQSVQQSLRLAGWLAGLGLLPAGLSAQGTEAAPVDARPAFHGRSLAAVMRALGSAAPRLDEGVQLEVPDVAENGAVVPVRLASTLPGVTRLALLIERNPAMLCALFEPGPRVEPDFSLRVKMAESTDVYAVAWLADGRVRYARHRCTVVLGGCA</sequence>
<dbReference type="InterPro" id="IPR032711">
    <property type="entry name" value="SoxY"/>
</dbReference>
<organism evidence="2 3">
    <name type="scientific">Aquincola tertiaricarbonis</name>
    <dbReference type="NCBI Taxonomy" id="391953"/>
    <lineage>
        <taxon>Bacteria</taxon>
        <taxon>Pseudomonadati</taxon>
        <taxon>Pseudomonadota</taxon>
        <taxon>Betaproteobacteria</taxon>
        <taxon>Burkholderiales</taxon>
        <taxon>Sphaerotilaceae</taxon>
        <taxon>Aquincola</taxon>
    </lineage>
</organism>
<dbReference type="EMBL" id="CP097635">
    <property type="protein sequence ID" value="URI07088.1"/>
    <property type="molecule type" value="Genomic_DNA"/>
</dbReference>